<name>A0A6L2KSJ8_TANCI</name>
<dbReference type="AlphaFoldDB" id="A0A6L2KSJ8"/>
<evidence type="ECO:0000313" key="2">
    <source>
        <dbReference type="EMBL" id="GEU51939.1"/>
    </source>
</evidence>
<feature type="compositionally biased region" description="Basic and acidic residues" evidence="1">
    <location>
        <begin position="79"/>
        <end position="93"/>
    </location>
</feature>
<feature type="compositionally biased region" description="Basic and acidic residues" evidence="1">
    <location>
        <begin position="129"/>
        <end position="156"/>
    </location>
</feature>
<feature type="compositionally biased region" description="Basic and acidic residues" evidence="1">
    <location>
        <begin position="21"/>
        <end position="35"/>
    </location>
</feature>
<comment type="caution">
    <text evidence="2">The sequence shown here is derived from an EMBL/GenBank/DDBJ whole genome shotgun (WGS) entry which is preliminary data.</text>
</comment>
<gene>
    <name evidence="2" type="ORF">Tci_023917</name>
</gene>
<dbReference type="EMBL" id="BKCJ010002942">
    <property type="protein sequence ID" value="GEU51939.1"/>
    <property type="molecule type" value="Genomic_DNA"/>
</dbReference>
<feature type="region of interest" description="Disordered" evidence="1">
    <location>
        <begin position="1"/>
        <end position="53"/>
    </location>
</feature>
<feature type="region of interest" description="Disordered" evidence="1">
    <location>
        <begin position="66"/>
        <end position="186"/>
    </location>
</feature>
<feature type="compositionally biased region" description="Basic and acidic residues" evidence="1">
    <location>
        <begin position="103"/>
        <end position="113"/>
    </location>
</feature>
<feature type="region of interest" description="Disordered" evidence="1">
    <location>
        <begin position="204"/>
        <end position="249"/>
    </location>
</feature>
<evidence type="ECO:0000256" key="1">
    <source>
        <dbReference type="SAM" id="MobiDB-lite"/>
    </source>
</evidence>
<feature type="compositionally biased region" description="Polar residues" evidence="1">
    <location>
        <begin position="236"/>
        <end position="249"/>
    </location>
</feature>
<accession>A0A6L2KSJ8</accession>
<sequence length="427" mass="47081">MDLKSFMGQKNEDEDEDENDDAKSFKNVESSRENEVVEPDNEANTTRELEESNLRVMVYGLQVLYGSKNEDEDKDENDDAKSSENVESSHENEVVEPDNEANATRELKDKQADEVIDAYLETNIALPEEAEKPTADHAEQLEVPKNPDQKSTEHESIISSDDQGLSIAHEVEPPHDIPKTKNADEPNKQEEIMQEIFVIKGADVSSEVTGEEGKPSIQVSYDTSKMVSDDTDIKEQSSPGKSVSKNSDSLVELENVKQEMKSMETLLLGAARQAQEQQTLMSFITAHFQVINKASSSSTSSPVASIVQGNLPSYSSIWSDYLVGDQEQVCTNESDLGILSIIGENINNYNEVRVDNTKNNLDVATTFVSFVESIIPISNINQPITVVSTSDVVNNKQTVGIVNGSIKFVNGTSLVKRETTLPLVKSV</sequence>
<protein>
    <submittedName>
        <fullName evidence="2">Transcription factor MYB35-like</fullName>
    </submittedName>
</protein>
<reference evidence="2" key="1">
    <citation type="journal article" date="2019" name="Sci. Rep.">
        <title>Draft genome of Tanacetum cinerariifolium, the natural source of mosquito coil.</title>
        <authorList>
            <person name="Yamashiro T."/>
            <person name="Shiraishi A."/>
            <person name="Satake H."/>
            <person name="Nakayama K."/>
        </authorList>
    </citation>
    <scope>NUCLEOTIDE SEQUENCE</scope>
</reference>
<organism evidence="2">
    <name type="scientific">Tanacetum cinerariifolium</name>
    <name type="common">Dalmatian daisy</name>
    <name type="synonym">Chrysanthemum cinerariifolium</name>
    <dbReference type="NCBI Taxonomy" id="118510"/>
    <lineage>
        <taxon>Eukaryota</taxon>
        <taxon>Viridiplantae</taxon>
        <taxon>Streptophyta</taxon>
        <taxon>Embryophyta</taxon>
        <taxon>Tracheophyta</taxon>
        <taxon>Spermatophyta</taxon>
        <taxon>Magnoliopsida</taxon>
        <taxon>eudicotyledons</taxon>
        <taxon>Gunneridae</taxon>
        <taxon>Pentapetalae</taxon>
        <taxon>asterids</taxon>
        <taxon>campanulids</taxon>
        <taxon>Asterales</taxon>
        <taxon>Asteraceae</taxon>
        <taxon>Asteroideae</taxon>
        <taxon>Anthemideae</taxon>
        <taxon>Anthemidinae</taxon>
        <taxon>Tanacetum</taxon>
    </lineage>
</organism>
<feature type="compositionally biased region" description="Basic and acidic residues" evidence="1">
    <location>
        <begin position="169"/>
        <end position="186"/>
    </location>
</feature>
<proteinExistence type="predicted"/>
<feature type="compositionally biased region" description="Polar residues" evidence="1">
    <location>
        <begin position="217"/>
        <end position="226"/>
    </location>
</feature>